<dbReference type="EMBL" id="AM889138">
    <property type="protein sequence ID" value="CBA07186.1"/>
    <property type="molecule type" value="Genomic_DNA"/>
</dbReference>
<sequence>MIQRAAERRLFYAIESRKTKEKGYHGTGKAEKQNVAKR</sequence>
<proteinExistence type="predicted"/>
<evidence type="ECO:0000313" key="2">
    <source>
        <dbReference type="EMBL" id="CBA07186.1"/>
    </source>
</evidence>
<organism evidence="2">
    <name type="scientific">Neisseria meningitidis alpha275</name>
    <dbReference type="NCBI Taxonomy" id="295996"/>
    <lineage>
        <taxon>Bacteria</taxon>
        <taxon>Pseudomonadati</taxon>
        <taxon>Pseudomonadota</taxon>
        <taxon>Betaproteobacteria</taxon>
        <taxon>Neisseriales</taxon>
        <taxon>Neisseriaceae</taxon>
        <taxon>Neisseria</taxon>
    </lineage>
</organism>
<dbReference type="AlphaFoldDB" id="C6SJI9"/>
<gene>
    <name evidence="2" type="ORF">NMW_1109</name>
</gene>
<accession>C6SJI9</accession>
<name>C6SJI9_NEIME</name>
<evidence type="ECO:0000256" key="1">
    <source>
        <dbReference type="SAM" id="MobiDB-lite"/>
    </source>
</evidence>
<reference evidence="2" key="1">
    <citation type="journal article" date="2008" name="Proc. Natl. Acad. Sci. U.S.A.">
        <title>Whole-genome comparison of disease and carriage strains provides insights into virulence evolution in Neisseria meningitidis.</title>
        <authorList>
            <person name="Schoen C."/>
            <person name="Blom J."/>
            <person name="Claus H."/>
            <person name="Schramm-Glueck A."/>
            <person name="Brandt P."/>
            <person name="Mueller T."/>
            <person name="Goesmann A."/>
            <person name="Joseph B."/>
            <person name="Konietzny S."/>
            <person name="Kurzai O."/>
            <person name="Schmitt C."/>
            <person name="Friedrich T."/>
            <person name="Linke B."/>
            <person name="Vogel U."/>
            <person name="Frosch M."/>
        </authorList>
    </citation>
    <scope>NUCLEOTIDE SEQUENCE</scope>
    <source>
        <strain evidence="2">Alpha275</strain>
    </source>
</reference>
<protein>
    <submittedName>
        <fullName evidence="2">Uncharacterized protein</fullName>
    </submittedName>
</protein>
<feature type="region of interest" description="Disordered" evidence="1">
    <location>
        <begin position="17"/>
        <end position="38"/>
    </location>
</feature>